<name>A0ABN5LNR8_9STRE</name>
<dbReference type="RefSeq" id="WP_002962233.1">
    <property type="nucleotide sequence ID" value="NZ_CP029490.1"/>
</dbReference>
<proteinExistence type="predicted"/>
<organism evidence="2 3">
    <name type="scientific">Streptococcus sobrinus</name>
    <dbReference type="NCBI Taxonomy" id="1310"/>
    <lineage>
        <taxon>Bacteria</taxon>
        <taxon>Bacillati</taxon>
        <taxon>Bacillota</taxon>
        <taxon>Bacilli</taxon>
        <taxon>Lactobacillales</taxon>
        <taxon>Streptococcaceae</taxon>
        <taxon>Streptococcus</taxon>
    </lineage>
</organism>
<feature type="transmembrane region" description="Helical" evidence="1">
    <location>
        <begin position="191"/>
        <end position="208"/>
    </location>
</feature>
<keyword evidence="1" id="KW-1133">Transmembrane helix</keyword>
<feature type="transmembrane region" description="Helical" evidence="1">
    <location>
        <begin position="228"/>
        <end position="247"/>
    </location>
</feature>
<gene>
    <name evidence="2" type="ORF">DK182_05940</name>
</gene>
<evidence type="ECO:0000256" key="1">
    <source>
        <dbReference type="SAM" id="Phobius"/>
    </source>
</evidence>
<keyword evidence="1" id="KW-0812">Transmembrane</keyword>
<dbReference type="GeneID" id="93924049"/>
<protein>
    <submittedName>
        <fullName evidence="2">Uncharacterized protein</fullName>
    </submittedName>
</protein>
<keyword evidence="1" id="KW-0472">Membrane</keyword>
<feature type="transmembrane region" description="Helical" evidence="1">
    <location>
        <begin position="108"/>
        <end position="131"/>
    </location>
</feature>
<accession>A0ABN5LNR8</accession>
<evidence type="ECO:0000313" key="3">
    <source>
        <dbReference type="Proteomes" id="UP000245369"/>
    </source>
</evidence>
<evidence type="ECO:0000313" key="2">
    <source>
        <dbReference type="EMBL" id="AWN20910.1"/>
    </source>
</evidence>
<keyword evidence="3" id="KW-1185">Reference proteome</keyword>
<dbReference type="Proteomes" id="UP000245369">
    <property type="component" value="Chromosome"/>
</dbReference>
<feature type="transmembrane region" description="Helical" evidence="1">
    <location>
        <begin position="137"/>
        <end position="156"/>
    </location>
</feature>
<reference evidence="2 3" key="1">
    <citation type="submission" date="2018-05" db="EMBL/GenBank/DDBJ databases">
        <title>Complete genome sequences of Streptococcus sobrinus.</title>
        <authorList>
            <person name="Sales M."/>
            <person name="Jensen P.A."/>
        </authorList>
    </citation>
    <scope>NUCLEOTIDE SEQUENCE [LARGE SCALE GENOMIC DNA]</scope>
    <source>
        <strain evidence="2 3">SL1</strain>
    </source>
</reference>
<dbReference type="EMBL" id="CP029490">
    <property type="protein sequence ID" value="AWN20910.1"/>
    <property type="molecule type" value="Genomic_DNA"/>
</dbReference>
<sequence>MNYWNNLKNSVTLESGYDELQKQIYNEYDGKAYRLCKLISALPNLLFFILLFKWPSVSAIGFLATYMVQSFFQLRLERQKVKKLRRFQMDKLYVADDVYQSTLKQLKLGAIVFGASISAIFTPFMILAYSLLRNQSFLSSLLFFLFFASLTGFPFYSLMKKNIKVETPENDEESDQKFQEPSKSSRIMESVKLLPVIYLVMLFIALFLTKNPEQAFHHPLKFLMDNFVISIIATIVLCFLNGDAISIRKK</sequence>